<dbReference type="RefSeq" id="WP_032952737.1">
    <property type="nucleotide sequence ID" value="NZ_JNHM01000020.1"/>
</dbReference>
<comment type="caution">
    <text evidence="3">The sequence shown here is derived from an EMBL/GenBank/DDBJ whole genome shotgun (WGS) entry which is preliminary data.</text>
</comment>
<feature type="chain" id="PRO_5001669764" evidence="1">
    <location>
        <begin position="22"/>
        <end position="396"/>
    </location>
</feature>
<name>A0A069SJ09_PHOVU</name>
<dbReference type="InterPro" id="IPR013766">
    <property type="entry name" value="Thioredoxin_domain"/>
</dbReference>
<feature type="signal peptide" evidence="1">
    <location>
        <begin position="1"/>
        <end position="21"/>
    </location>
</feature>
<dbReference type="PROSITE" id="PS51257">
    <property type="entry name" value="PROKAR_LIPOPROTEIN"/>
    <property type="match status" value="1"/>
</dbReference>
<dbReference type="AlphaFoldDB" id="A0A069SJ09"/>
<dbReference type="Proteomes" id="UP000027661">
    <property type="component" value="Unassembled WGS sequence"/>
</dbReference>
<evidence type="ECO:0000313" key="3">
    <source>
        <dbReference type="EMBL" id="KDS54652.1"/>
    </source>
</evidence>
<dbReference type="GO" id="GO:0016209">
    <property type="term" value="F:antioxidant activity"/>
    <property type="evidence" value="ECO:0007669"/>
    <property type="project" value="InterPro"/>
</dbReference>
<feature type="domain" description="Thioredoxin" evidence="2">
    <location>
        <begin position="245"/>
        <end position="394"/>
    </location>
</feature>
<dbReference type="InterPro" id="IPR036249">
    <property type="entry name" value="Thioredoxin-like_sf"/>
</dbReference>
<sequence>MKKILALALFAVALVSCRQTMQTDGFKLSGHLEGLQVGDTLFLKTFLLPDWKEDGTDTILVEKEGIFSAFIPMEHTTFYLLTHQPKVGEPLRSCIRGAEIIARVGDDIKLEGSLDYLGAVRHSGGFYDNSLVARYDSLTASSNTEMIDIFSQILKYQDTKQNDSVAKYGQMYNEYHRPLMLKTVRDSLALKVNDMEYAAFMYASAFVFDATYKDVKERLAQFTPEVQNSYFGQILDKQLLVLKNIEVGFAPAEFTVTDKDGRKVSLSDYKGKYVLIYHWGLCPSTFWVNPKITDLYQKYHEKGLEVLGFTRDDLLKSLQGSSEEFKKDERVQGLLSHPWTTVYTEDEGNGFIVKDLYFSGVPILMLISPDGITLARGYTKAYEEVKNLLDRNLGNK</sequence>
<protein>
    <submittedName>
        <fullName evidence="3">AhpC/TSA family protein</fullName>
    </submittedName>
</protein>
<dbReference type="InterPro" id="IPR000866">
    <property type="entry name" value="AhpC/TSA"/>
</dbReference>
<proteinExistence type="predicted"/>
<dbReference type="GO" id="GO:0016491">
    <property type="term" value="F:oxidoreductase activity"/>
    <property type="evidence" value="ECO:0007669"/>
    <property type="project" value="InterPro"/>
</dbReference>
<evidence type="ECO:0000259" key="2">
    <source>
        <dbReference type="PROSITE" id="PS51352"/>
    </source>
</evidence>
<dbReference type="Gene3D" id="3.40.30.10">
    <property type="entry name" value="Glutaredoxin"/>
    <property type="match status" value="1"/>
</dbReference>
<dbReference type="Pfam" id="PF00578">
    <property type="entry name" value="AhpC-TSA"/>
    <property type="match status" value="1"/>
</dbReference>
<keyword evidence="1" id="KW-0732">Signal</keyword>
<accession>A0A069SJ09</accession>
<organism evidence="3 4">
    <name type="scientific">Phocaeicola vulgatus str. 3975 RP4</name>
    <dbReference type="NCBI Taxonomy" id="1339352"/>
    <lineage>
        <taxon>Bacteria</taxon>
        <taxon>Pseudomonadati</taxon>
        <taxon>Bacteroidota</taxon>
        <taxon>Bacteroidia</taxon>
        <taxon>Bacteroidales</taxon>
        <taxon>Bacteroidaceae</taxon>
        <taxon>Phocaeicola</taxon>
    </lineage>
</organism>
<gene>
    <name evidence="3" type="ORF">M099_1750</name>
</gene>
<dbReference type="PROSITE" id="PS51352">
    <property type="entry name" value="THIOREDOXIN_2"/>
    <property type="match status" value="1"/>
</dbReference>
<reference evidence="3 4" key="1">
    <citation type="submission" date="2014-04" db="EMBL/GenBank/DDBJ databases">
        <authorList>
            <person name="Sears C."/>
            <person name="Carroll K."/>
            <person name="Sack B.R."/>
            <person name="Qadri F."/>
            <person name="Myers L.L."/>
            <person name="Chung G.-T."/>
            <person name="Escheverria P."/>
            <person name="Fraser C.M."/>
            <person name="Sadzewicz L."/>
            <person name="Shefchek K.A."/>
            <person name="Tallon L."/>
            <person name="Das S.P."/>
            <person name="Daugherty S."/>
            <person name="Mongodin E.F."/>
        </authorList>
    </citation>
    <scope>NUCLEOTIDE SEQUENCE [LARGE SCALE GENOMIC DNA]</scope>
    <source>
        <strain evidence="3 4">3975 RP4</strain>
    </source>
</reference>
<evidence type="ECO:0000256" key="1">
    <source>
        <dbReference type="SAM" id="SignalP"/>
    </source>
</evidence>
<evidence type="ECO:0000313" key="4">
    <source>
        <dbReference type="Proteomes" id="UP000027661"/>
    </source>
</evidence>
<dbReference type="EMBL" id="JNHM01000020">
    <property type="protein sequence ID" value="KDS54652.1"/>
    <property type="molecule type" value="Genomic_DNA"/>
</dbReference>
<dbReference type="PATRIC" id="fig|1339352.3.peg.1699"/>
<dbReference type="SUPFAM" id="SSF52833">
    <property type="entry name" value="Thioredoxin-like"/>
    <property type="match status" value="1"/>
</dbReference>